<dbReference type="Proteomes" id="UP001060085">
    <property type="component" value="Linkage Group LG04"/>
</dbReference>
<sequence length="168" mass="19718">MTTTTYINQQDLNAYEPKVIITNKESAYHMLCRRHIDQNLLAKLTELMKDEEVNSRTKEKFNAKSNPILRNICNKINQLALKKILVEITRPPEIIDDLKNKCSHYMRISHGFPCSCELITWFEHMLPIQLVDIKTFWRTLEIGGFHPSSQEKDIDMDSEMRSLTDILH</sequence>
<evidence type="ECO:0000313" key="2">
    <source>
        <dbReference type="Proteomes" id="UP001060085"/>
    </source>
</evidence>
<proteinExistence type="predicted"/>
<keyword evidence="2" id="KW-1185">Reference proteome</keyword>
<comment type="caution">
    <text evidence="1">The sequence shown here is derived from an EMBL/GenBank/DDBJ whole genome shotgun (WGS) entry which is preliminary data.</text>
</comment>
<protein>
    <submittedName>
        <fullName evidence="1">Uncharacterized protein</fullName>
    </submittedName>
</protein>
<gene>
    <name evidence="1" type="ORF">M9H77_18533</name>
</gene>
<name>A0ACC0B7Q9_CATRO</name>
<accession>A0ACC0B7Q9</accession>
<dbReference type="EMBL" id="CM044704">
    <property type="protein sequence ID" value="KAI5668680.1"/>
    <property type="molecule type" value="Genomic_DNA"/>
</dbReference>
<evidence type="ECO:0000313" key="1">
    <source>
        <dbReference type="EMBL" id="KAI5668680.1"/>
    </source>
</evidence>
<organism evidence="1 2">
    <name type="scientific">Catharanthus roseus</name>
    <name type="common">Madagascar periwinkle</name>
    <name type="synonym">Vinca rosea</name>
    <dbReference type="NCBI Taxonomy" id="4058"/>
    <lineage>
        <taxon>Eukaryota</taxon>
        <taxon>Viridiplantae</taxon>
        <taxon>Streptophyta</taxon>
        <taxon>Embryophyta</taxon>
        <taxon>Tracheophyta</taxon>
        <taxon>Spermatophyta</taxon>
        <taxon>Magnoliopsida</taxon>
        <taxon>eudicotyledons</taxon>
        <taxon>Gunneridae</taxon>
        <taxon>Pentapetalae</taxon>
        <taxon>asterids</taxon>
        <taxon>lamiids</taxon>
        <taxon>Gentianales</taxon>
        <taxon>Apocynaceae</taxon>
        <taxon>Rauvolfioideae</taxon>
        <taxon>Vinceae</taxon>
        <taxon>Catharanthinae</taxon>
        <taxon>Catharanthus</taxon>
    </lineage>
</organism>
<reference evidence="2" key="1">
    <citation type="journal article" date="2023" name="Nat. Plants">
        <title>Single-cell RNA sequencing provides a high-resolution roadmap for understanding the multicellular compartmentation of specialized metabolism.</title>
        <authorList>
            <person name="Sun S."/>
            <person name="Shen X."/>
            <person name="Li Y."/>
            <person name="Li Y."/>
            <person name="Wang S."/>
            <person name="Li R."/>
            <person name="Zhang H."/>
            <person name="Shen G."/>
            <person name="Guo B."/>
            <person name="Wei J."/>
            <person name="Xu J."/>
            <person name="St-Pierre B."/>
            <person name="Chen S."/>
            <person name="Sun C."/>
        </authorList>
    </citation>
    <scope>NUCLEOTIDE SEQUENCE [LARGE SCALE GENOMIC DNA]</scope>
</reference>